<name>A0A0B5ENV6_STRA4</name>
<protein>
    <submittedName>
        <fullName evidence="2">Uncharacterized protein</fullName>
    </submittedName>
</protein>
<feature type="compositionally biased region" description="Low complexity" evidence="1">
    <location>
        <begin position="7"/>
        <end position="19"/>
    </location>
</feature>
<keyword evidence="3" id="KW-1185">Reference proteome</keyword>
<dbReference type="AlphaFoldDB" id="A0A0B5ENV6"/>
<gene>
    <name evidence="2" type="ORF">SLNWT_2903</name>
</gene>
<evidence type="ECO:0000256" key="1">
    <source>
        <dbReference type="SAM" id="MobiDB-lite"/>
    </source>
</evidence>
<organism evidence="2 3">
    <name type="scientific">Streptomyces albus (strain ATCC 21838 / DSM 41398 / FERM P-419 / JCM 4703 / NBRC 107858)</name>
    <dbReference type="NCBI Taxonomy" id="1081613"/>
    <lineage>
        <taxon>Bacteria</taxon>
        <taxon>Bacillati</taxon>
        <taxon>Actinomycetota</taxon>
        <taxon>Actinomycetes</taxon>
        <taxon>Kitasatosporales</taxon>
        <taxon>Streptomycetaceae</taxon>
        <taxon>Streptomyces</taxon>
    </lineage>
</organism>
<reference evidence="2 3" key="1">
    <citation type="submission" date="2015-01" db="EMBL/GenBank/DDBJ databases">
        <title>Enhanced salinomycin production by adjusting the supply of polyketide extender units in Streptomyce albus DSM 41398.</title>
        <authorList>
            <person name="Lu C."/>
        </authorList>
    </citation>
    <scope>NUCLEOTIDE SEQUENCE [LARGE SCALE GENOMIC DNA]</scope>
    <source>
        <strain evidence="3">ATCC 21838 / DSM 41398 / FERM P-419 / JCM 4703 / NBRC 107858</strain>
    </source>
</reference>
<dbReference type="Proteomes" id="UP000031523">
    <property type="component" value="Chromosome"/>
</dbReference>
<evidence type="ECO:0000313" key="2">
    <source>
        <dbReference type="EMBL" id="AJE83279.1"/>
    </source>
</evidence>
<sequence>MSGWTPGTAARLPGARTGAPPGPAAPGGPPSAGTVTPRG</sequence>
<proteinExistence type="predicted"/>
<accession>A0A0B5ENV6</accession>
<dbReference type="KEGG" id="sals:SLNWT_2903"/>
<dbReference type="EMBL" id="CP010519">
    <property type="protein sequence ID" value="AJE83279.1"/>
    <property type="molecule type" value="Genomic_DNA"/>
</dbReference>
<evidence type="ECO:0000313" key="3">
    <source>
        <dbReference type="Proteomes" id="UP000031523"/>
    </source>
</evidence>
<feature type="region of interest" description="Disordered" evidence="1">
    <location>
        <begin position="1"/>
        <end position="39"/>
    </location>
</feature>
<feature type="compositionally biased region" description="Pro residues" evidence="1">
    <location>
        <begin position="20"/>
        <end position="29"/>
    </location>
</feature>